<protein>
    <recommendedName>
        <fullName evidence="4">Plant basic secretory protein</fullName>
    </recommendedName>
</protein>
<name>A0AAN9U8J3_9PEZI</name>
<dbReference type="Pfam" id="PF04450">
    <property type="entry name" value="BSP"/>
    <property type="match status" value="1"/>
</dbReference>
<reference evidence="2 3" key="1">
    <citation type="journal article" date="2023" name="PLoS ONE">
        <title>Cytospora paraplurivora sp. nov. isolated from orchards with fruit tree decline syndrome in Ontario, Canada.</title>
        <authorList>
            <person name="Ilyukhin E."/>
            <person name="Nguyen H.D.T."/>
            <person name="Castle A.J."/>
            <person name="Ellouze W."/>
        </authorList>
    </citation>
    <scope>NUCLEOTIDE SEQUENCE [LARGE SCALE GENOMIC DNA]</scope>
    <source>
        <strain evidence="2 3">FDS-564</strain>
    </source>
</reference>
<keyword evidence="3" id="KW-1185">Reference proteome</keyword>
<organism evidence="2 3">
    <name type="scientific">Cytospora paraplurivora</name>
    <dbReference type="NCBI Taxonomy" id="2898453"/>
    <lineage>
        <taxon>Eukaryota</taxon>
        <taxon>Fungi</taxon>
        <taxon>Dikarya</taxon>
        <taxon>Ascomycota</taxon>
        <taxon>Pezizomycotina</taxon>
        <taxon>Sordariomycetes</taxon>
        <taxon>Sordariomycetidae</taxon>
        <taxon>Diaporthales</taxon>
        <taxon>Cytosporaceae</taxon>
        <taxon>Cytospora</taxon>
    </lineage>
</organism>
<proteinExistence type="predicted"/>
<dbReference type="AlphaFoldDB" id="A0AAN9U8J3"/>
<dbReference type="EMBL" id="JAJSPL020000014">
    <property type="protein sequence ID" value="KAK7743201.1"/>
    <property type="molecule type" value="Genomic_DNA"/>
</dbReference>
<dbReference type="InterPro" id="IPR007541">
    <property type="entry name" value="Uncharacterised_BSP"/>
</dbReference>
<evidence type="ECO:0000313" key="2">
    <source>
        <dbReference type="EMBL" id="KAK7743201.1"/>
    </source>
</evidence>
<feature type="region of interest" description="Disordered" evidence="1">
    <location>
        <begin position="1"/>
        <end position="45"/>
    </location>
</feature>
<gene>
    <name evidence="2" type="ORF">SLS53_004286</name>
</gene>
<dbReference type="PANTHER" id="PTHR33321:SF12">
    <property type="entry name" value="PLANT BASIC SECRETORY PROTEIN (BSP) FAMILY PROTEIN"/>
    <property type="match status" value="1"/>
</dbReference>
<accession>A0AAN9U8J3</accession>
<comment type="caution">
    <text evidence="2">The sequence shown here is derived from an EMBL/GenBank/DDBJ whole genome shotgun (WGS) entry which is preliminary data.</text>
</comment>
<feature type="compositionally biased region" description="Polar residues" evidence="1">
    <location>
        <begin position="22"/>
        <end position="41"/>
    </location>
</feature>
<feature type="compositionally biased region" description="Polar residues" evidence="1">
    <location>
        <begin position="1"/>
        <end position="11"/>
    </location>
</feature>
<dbReference type="PANTHER" id="PTHR33321">
    <property type="match status" value="1"/>
</dbReference>
<evidence type="ECO:0000313" key="3">
    <source>
        <dbReference type="Proteomes" id="UP001320245"/>
    </source>
</evidence>
<sequence length="296" mass="33154">MTRKPPQTSAVPSPASIFVLPTSRTNMGSEPTLTAASTFGPTATPLPEIRRKELNHVHQDNDDDSNHKDEFPLPKLRLHIQDITHPGASRFLSAIDASTILPQSVEAVLKLLYVSTRHDVYKPPPTRSVTLFLEAIGGVAYTKGSDLDDDHKEIHLSLNYIKGIKQPPEGSDGDVTGAYEIRGVLVHELVHCFQYNGKGASPGGLVEGIADWVRLNANLGAPHWKRGTVPDKWDQGYERTAYFLDWLENKFGRGTVRNINEELRGRKYNQSEFWTGLFGSDIDDLWKEYLRVLKKE</sequence>
<dbReference type="Proteomes" id="UP001320245">
    <property type="component" value="Unassembled WGS sequence"/>
</dbReference>
<evidence type="ECO:0008006" key="4">
    <source>
        <dbReference type="Google" id="ProtNLM"/>
    </source>
</evidence>
<evidence type="ECO:0000256" key="1">
    <source>
        <dbReference type="SAM" id="MobiDB-lite"/>
    </source>
</evidence>